<evidence type="ECO:0000256" key="4">
    <source>
        <dbReference type="ARBA" id="ARBA00023136"/>
    </source>
</evidence>
<dbReference type="GO" id="GO:0016020">
    <property type="term" value="C:membrane"/>
    <property type="evidence" value="ECO:0007669"/>
    <property type="project" value="UniProtKB-SubCell"/>
</dbReference>
<accession>A0A172U1P2</accession>
<dbReference type="InterPro" id="IPR029045">
    <property type="entry name" value="ClpP/crotonase-like_dom_sf"/>
</dbReference>
<dbReference type="Gene3D" id="3.90.226.10">
    <property type="entry name" value="2-enoyl-CoA Hydratase, Chain A, domain 1"/>
    <property type="match status" value="1"/>
</dbReference>
<dbReference type="GO" id="GO:0006508">
    <property type="term" value="P:proteolysis"/>
    <property type="evidence" value="ECO:0007669"/>
    <property type="project" value="UniProtKB-KW"/>
</dbReference>
<dbReference type="Pfam" id="PF25145">
    <property type="entry name" value="NfeD1b_N"/>
    <property type="match status" value="1"/>
</dbReference>
<dbReference type="FunFam" id="3.90.226.10:FF:000089">
    <property type="entry name" value="Membrane-bound serine protease"/>
    <property type="match status" value="1"/>
</dbReference>
<dbReference type="Gene3D" id="2.40.50.140">
    <property type="entry name" value="Nucleic acid-binding proteins"/>
    <property type="match status" value="1"/>
</dbReference>
<evidence type="ECO:0000259" key="7">
    <source>
        <dbReference type="Pfam" id="PF24961"/>
    </source>
</evidence>
<dbReference type="SUPFAM" id="SSF141322">
    <property type="entry name" value="NfeD domain-like"/>
    <property type="match status" value="1"/>
</dbReference>
<dbReference type="SUPFAM" id="SSF52096">
    <property type="entry name" value="ClpP/crotonase"/>
    <property type="match status" value="1"/>
</dbReference>
<dbReference type="STRING" id="1492898.SY85_02305"/>
<feature type="transmembrane region" description="Helical" evidence="5">
    <location>
        <begin position="258"/>
        <end position="275"/>
    </location>
</feature>
<evidence type="ECO:0000256" key="2">
    <source>
        <dbReference type="ARBA" id="ARBA00022692"/>
    </source>
</evidence>
<name>A0A172U1P2_9BACT</name>
<dbReference type="CDD" id="cd07020">
    <property type="entry name" value="Clp_protease_NfeD_1"/>
    <property type="match status" value="1"/>
</dbReference>
<evidence type="ECO:0000313" key="10">
    <source>
        <dbReference type="Proteomes" id="UP000077177"/>
    </source>
</evidence>
<feature type="domain" description="NfeD-like C-terminal" evidence="6">
    <location>
        <begin position="367"/>
        <end position="422"/>
    </location>
</feature>
<evidence type="ECO:0000259" key="8">
    <source>
        <dbReference type="Pfam" id="PF25145"/>
    </source>
</evidence>
<dbReference type="Pfam" id="PF01957">
    <property type="entry name" value="NfeD"/>
    <property type="match status" value="1"/>
</dbReference>
<sequence>MNIRVILYFLLFITLPVLLPAQKVLSITIDGAINPAIASFIERGIHKAKQSNAACLIIKLNTPGGLLKSTRTIVGDILDAPIPVVVYVSPNGAQAGSAGVFITMAAHVAAMAPGTNIGAAHPVSSQGGIADTTMNKKVTNDALAFMRIIAEKRGRNKEWAEQAVSNSVSITSTEALQLKVVDLIANNTRELLTKLDGKTVELSGGLTTLHTKNGEIEELEMSFAEKVLHIISDPNLAYILLMLGFYGLLFEIYSPGAIVPGIIGVIGLVLGLYSLNTLPVNYAGLALIIFGIILFLLEIKVTSYGLLTIGGILSLFLGSLMLIRTDSLLQISRGLIIGFTIVSALFFLLIIGAGIRAQRRRPITGIEGFIGATGVTLEDLDPNGSVKVNGEIWQAESLSGKIEKGERVSVKSLKDFKAIVERI</sequence>
<feature type="domain" description="NfeD1b N-terminal" evidence="8">
    <location>
        <begin position="24"/>
        <end position="217"/>
    </location>
</feature>
<dbReference type="OrthoDB" id="9806253at2"/>
<dbReference type="EMBL" id="CP011390">
    <property type="protein sequence ID" value="ANE53275.1"/>
    <property type="molecule type" value="Genomic_DNA"/>
</dbReference>
<evidence type="ECO:0000313" key="9">
    <source>
        <dbReference type="EMBL" id="ANE53275.1"/>
    </source>
</evidence>
<evidence type="ECO:0000259" key="6">
    <source>
        <dbReference type="Pfam" id="PF01957"/>
    </source>
</evidence>
<evidence type="ECO:0000256" key="1">
    <source>
        <dbReference type="ARBA" id="ARBA00004141"/>
    </source>
</evidence>
<keyword evidence="3 5" id="KW-1133">Transmembrane helix</keyword>
<feature type="transmembrane region" description="Helical" evidence="5">
    <location>
        <begin position="236"/>
        <end position="253"/>
    </location>
</feature>
<feature type="domain" description="NfeD integral membrane" evidence="7">
    <location>
        <begin position="235"/>
        <end position="351"/>
    </location>
</feature>
<dbReference type="AlphaFoldDB" id="A0A172U1P2"/>
<gene>
    <name evidence="9" type="ORF">SY85_02305</name>
</gene>
<proteinExistence type="predicted"/>
<feature type="transmembrane region" description="Helical" evidence="5">
    <location>
        <begin position="335"/>
        <end position="355"/>
    </location>
</feature>
<keyword evidence="9" id="KW-0378">Hydrolase</keyword>
<dbReference type="InterPro" id="IPR056739">
    <property type="entry name" value="NfeD_membrane"/>
</dbReference>
<protein>
    <submittedName>
        <fullName evidence="9">Serine protease</fullName>
    </submittedName>
</protein>
<evidence type="ECO:0000256" key="3">
    <source>
        <dbReference type="ARBA" id="ARBA00022989"/>
    </source>
</evidence>
<dbReference type="PATRIC" id="fig|1492898.3.peg.504"/>
<dbReference type="Proteomes" id="UP000077177">
    <property type="component" value="Chromosome"/>
</dbReference>
<keyword evidence="2 5" id="KW-0812">Transmembrane</keyword>
<keyword evidence="10" id="KW-1185">Reference proteome</keyword>
<comment type="subcellular location">
    <subcellularLocation>
        <location evidence="1">Membrane</location>
        <topology evidence="1">Multi-pass membrane protein</topology>
    </subcellularLocation>
</comment>
<dbReference type="Pfam" id="PF24961">
    <property type="entry name" value="NfeD_membrane"/>
    <property type="match status" value="1"/>
</dbReference>
<keyword evidence="9" id="KW-0645">Protease</keyword>
<dbReference type="GO" id="GO:0008233">
    <property type="term" value="F:peptidase activity"/>
    <property type="evidence" value="ECO:0007669"/>
    <property type="project" value="UniProtKB-KW"/>
</dbReference>
<dbReference type="InterPro" id="IPR052165">
    <property type="entry name" value="Membrane_assoc_protease"/>
</dbReference>
<dbReference type="RefSeq" id="WP_066409266.1">
    <property type="nucleotide sequence ID" value="NZ_CP011390.1"/>
</dbReference>
<reference evidence="10" key="1">
    <citation type="submission" date="2015-01" db="EMBL/GenBank/DDBJ databases">
        <title>Flavisolibacter sp./LCS9/ whole genome sequencing.</title>
        <authorList>
            <person name="Kim M.K."/>
            <person name="Srinivasan S."/>
            <person name="Lee J.-J."/>
        </authorList>
    </citation>
    <scope>NUCLEOTIDE SEQUENCE [LARGE SCALE GENOMIC DNA]</scope>
    <source>
        <strain evidence="10">LCS9</strain>
    </source>
</reference>
<reference evidence="9 10" key="2">
    <citation type="journal article" date="2016" name="Int. J. Syst. Evol. Microbiol.">
        <title>Flavisolibacter tropicus sp. nov., isolated from tropical soil.</title>
        <authorList>
            <person name="Lee J.J."/>
            <person name="Kang M.S."/>
            <person name="Kim G.S."/>
            <person name="Lee C.S."/>
            <person name="Lim S."/>
            <person name="Lee J."/>
            <person name="Roh S.H."/>
            <person name="Kang H."/>
            <person name="Ha J.M."/>
            <person name="Bae S."/>
            <person name="Jung H.Y."/>
            <person name="Kim M.K."/>
        </authorList>
    </citation>
    <scope>NUCLEOTIDE SEQUENCE [LARGE SCALE GENOMIC DNA]</scope>
    <source>
        <strain evidence="9 10">LCS9</strain>
    </source>
</reference>
<dbReference type="InterPro" id="IPR002810">
    <property type="entry name" value="NfeD-like_C"/>
</dbReference>
<keyword evidence="4 5" id="KW-0472">Membrane</keyword>
<evidence type="ECO:0000256" key="5">
    <source>
        <dbReference type="SAM" id="Phobius"/>
    </source>
</evidence>
<feature type="transmembrane region" description="Helical" evidence="5">
    <location>
        <begin position="281"/>
        <end position="297"/>
    </location>
</feature>
<dbReference type="InterPro" id="IPR056738">
    <property type="entry name" value="NfeD1b_N"/>
</dbReference>
<dbReference type="InterPro" id="IPR012340">
    <property type="entry name" value="NA-bd_OB-fold"/>
</dbReference>
<dbReference type="PANTHER" id="PTHR33507">
    <property type="entry name" value="INNER MEMBRANE PROTEIN YBBJ"/>
    <property type="match status" value="1"/>
</dbReference>
<organism evidence="9 10">
    <name type="scientific">Flavisolibacter tropicus</name>
    <dbReference type="NCBI Taxonomy" id="1492898"/>
    <lineage>
        <taxon>Bacteria</taxon>
        <taxon>Pseudomonadati</taxon>
        <taxon>Bacteroidota</taxon>
        <taxon>Chitinophagia</taxon>
        <taxon>Chitinophagales</taxon>
        <taxon>Chitinophagaceae</taxon>
        <taxon>Flavisolibacter</taxon>
    </lineage>
</organism>
<dbReference type="KEGG" id="fla:SY85_02305"/>
<feature type="transmembrane region" description="Helical" evidence="5">
    <location>
        <begin position="304"/>
        <end position="323"/>
    </location>
</feature>
<dbReference type="PANTHER" id="PTHR33507:SF4">
    <property type="entry name" value="NODULATION COMPETITIVENESS PROTEIN NFED"/>
    <property type="match status" value="1"/>
</dbReference>